<evidence type="ECO:0000313" key="1">
    <source>
        <dbReference type="EMBL" id="GFY39265.1"/>
    </source>
</evidence>
<accession>A0A8X6WR57</accession>
<name>A0A8X6WR57_9ARAC</name>
<gene>
    <name evidence="1" type="ORF">TNIN_230721</name>
</gene>
<protein>
    <submittedName>
        <fullName evidence="1">Uncharacterized protein</fullName>
    </submittedName>
</protein>
<dbReference type="Proteomes" id="UP000886998">
    <property type="component" value="Unassembled WGS sequence"/>
</dbReference>
<comment type="caution">
    <text evidence="1">The sequence shown here is derived from an EMBL/GenBank/DDBJ whole genome shotgun (WGS) entry which is preliminary data.</text>
</comment>
<organism evidence="1 2">
    <name type="scientific">Trichonephila inaurata madagascariensis</name>
    <dbReference type="NCBI Taxonomy" id="2747483"/>
    <lineage>
        <taxon>Eukaryota</taxon>
        <taxon>Metazoa</taxon>
        <taxon>Ecdysozoa</taxon>
        <taxon>Arthropoda</taxon>
        <taxon>Chelicerata</taxon>
        <taxon>Arachnida</taxon>
        <taxon>Araneae</taxon>
        <taxon>Araneomorphae</taxon>
        <taxon>Entelegynae</taxon>
        <taxon>Araneoidea</taxon>
        <taxon>Nephilidae</taxon>
        <taxon>Trichonephila</taxon>
        <taxon>Trichonephila inaurata</taxon>
    </lineage>
</organism>
<dbReference type="EMBL" id="BMAV01001303">
    <property type="protein sequence ID" value="GFY39265.1"/>
    <property type="molecule type" value="Genomic_DNA"/>
</dbReference>
<keyword evidence="2" id="KW-1185">Reference proteome</keyword>
<sequence>MHSESFLCLGCSVSQQTQFLREKAVGRVLWDKVTSRPHVAAVVVEGDMTSEMYGVWSFVFNFPKLMTMKESL</sequence>
<dbReference type="AlphaFoldDB" id="A0A8X6WR57"/>
<evidence type="ECO:0000313" key="2">
    <source>
        <dbReference type="Proteomes" id="UP000886998"/>
    </source>
</evidence>
<reference evidence="1" key="1">
    <citation type="submission" date="2020-08" db="EMBL/GenBank/DDBJ databases">
        <title>Multicomponent nature underlies the extraordinary mechanical properties of spider dragline silk.</title>
        <authorList>
            <person name="Kono N."/>
            <person name="Nakamura H."/>
            <person name="Mori M."/>
            <person name="Yoshida Y."/>
            <person name="Ohtoshi R."/>
            <person name="Malay A.D."/>
            <person name="Moran D.A.P."/>
            <person name="Tomita M."/>
            <person name="Numata K."/>
            <person name="Arakawa K."/>
        </authorList>
    </citation>
    <scope>NUCLEOTIDE SEQUENCE</scope>
</reference>
<proteinExistence type="predicted"/>